<sequence length="167" mass="18120">MMLTESDGVDKEKTITQLLRRITKSTLNKPLPKYEPIEYDSVKVGQNKRQAVKSISTTTTTSTTTSPATLESESNNVDLKGSLVDAATADSTTSDTGPSIADLEDSFGGAAPVQPGDSELPPPRKNGFYWMLDWNSFLEVGDGDTKVNIHFEPKLGDPQMFIPVNVP</sequence>
<proteinExistence type="predicted"/>
<dbReference type="EMBL" id="OU893350">
    <property type="protein sequence ID" value="CAG9788290.1"/>
    <property type="molecule type" value="Genomic_DNA"/>
</dbReference>
<feature type="compositionally biased region" description="Polar residues" evidence="1">
    <location>
        <begin position="67"/>
        <end position="77"/>
    </location>
</feature>
<reference evidence="2" key="2">
    <citation type="submission" date="2022-10" db="EMBL/GenBank/DDBJ databases">
        <authorList>
            <consortium name="ENA_rothamsted_submissions"/>
            <consortium name="culmorum"/>
            <person name="King R."/>
        </authorList>
    </citation>
    <scope>NUCLEOTIDE SEQUENCE</scope>
</reference>
<organism evidence="2 3">
    <name type="scientific">Diatraea saccharalis</name>
    <name type="common">sugarcane borer</name>
    <dbReference type="NCBI Taxonomy" id="40085"/>
    <lineage>
        <taxon>Eukaryota</taxon>
        <taxon>Metazoa</taxon>
        <taxon>Ecdysozoa</taxon>
        <taxon>Arthropoda</taxon>
        <taxon>Hexapoda</taxon>
        <taxon>Insecta</taxon>
        <taxon>Pterygota</taxon>
        <taxon>Neoptera</taxon>
        <taxon>Endopterygota</taxon>
        <taxon>Lepidoptera</taxon>
        <taxon>Glossata</taxon>
        <taxon>Ditrysia</taxon>
        <taxon>Pyraloidea</taxon>
        <taxon>Crambidae</taxon>
        <taxon>Crambinae</taxon>
        <taxon>Diatraea</taxon>
    </lineage>
</organism>
<evidence type="ECO:0000256" key="1">
    <source>
        <dbReference type="SAM" id="MobiDB-lite"/>
    </source>
</evidence>
<evidence type="ECO:0000313" key="2">
    <source>
        <dbReference type="EMBL" id="CAG9788290.1"/>
    </source>
</evidence>
<feature type="compositionally biased region" description="Low complexity" evidence="1">
    <location>
        <begin position="85"/>
        <end position="96"/>
    </location>
</feature>
<name>A0A9N9R2M2_9NEOP</name>
<dbReference type="Proteomes" id="UP001153714">
    <property type="component" value="Chromosome 19"/>
</dbReference>
<protein>
    <submittedName>
        <fullName evidence="2">Uncharacterized protein</fullName>
    </submittedName>
</protein>
<keyword evidence="3" id="KW-1185">Reference proteome</keyword>
<gene>
    <name evidence="2" type="ORF">DIATSA_LOCUS6107</name>
</gene>
<dbReference type="OrthoDB" id="8192746at2759"/>
<reference evidence="2" key="1">
    <citation type="submission" date="2021-12" db="EMBL/GenBank/DDBJ databases">
        <authorList>
            <person name="King R."/>
        </authorList>
    </citation>
    <scope>NUCLEOTIDE SEQUENCE</scope>
</reference>
<feature type="region of interest" description="Disordered" evidence="1">
    <location>
        <begin position="52"/>
        <end position="124"/>
    </location>
</feature>
<evidence type="ECO:0000313" key="3">
    <source>
        <dbReference type="Proteomes" id="UP001153714"/>
    </source>
</evidence>
<dbReference type="AlphaFoldDB" id="A0A9N9R2M2"/>
<feature type="compositionally biased region" description="Low complexity" evidence="1">
    <location>
        <begin position="56"/>
        <end position="66"/>
    </location>
</feature>
<accession>A0A9N9R2M2</accession>